<proteinExistence type="predicted"/>
<dbReference type="EMBL" id="CAXHTA020000004">
    <property type="protein sequence ID" value="CAL5220675.1"/>
    <property type="molecule type" value="Genomic_DNA"/>
</dbReference>
<comment type="caution">
    <text evidence="1">The sequence shown here is derived from an EMBL/GenBank/DDBJ whole genome shotgun (WGS) entry which is preliminary data.</text>
</comment>
<reference evidence="1 2" key="1">
    <citation type="submission" date="2024-06" db="EMBL/GenBank/DDBJ databases">
        <authorList>
            <person name="Kraege A."/>
            <person name="Thomma B."/>
        </authorList>
    </citation>
    <scope>NUCLEOTIDE SEQUENCE [LARGE SCALE GENOMIC DNA]</scope>
</reference>
<name>A0ABP1FL29_9CHLO</name>
<dbReference type="PANTHER" id="PTHR33104:SF2">
    <property type="entry name" value="CXC3 LIKE CYSTEINE CLUSTER DOMAIN-CONTAINING PROTEIN"/>
    <property type="match status" value="1"/>
</dbReference>
<protein>
    <submittedName>
        <fullName evidence="1">G2721 protein</fullName>
    </submittedName>
</protein>
<evidence type="ECO:0000313" key="1">
    <source>
        <dbReference type="EMBL" id="CAL5220675.1"/>
    </source>
</evidence>
<dbReference type="Proteomes" id="UP001497392">
    <property type="component" value="Unassembled WGS sequence"/>
</dbReference>
<evidence type="ECO:0000313" key="2">
    <source>
        <dbReference type="Proteomes" id="UP001497392"/>
    </source>
</evidence>
<sequence length="424" mass="46993">MHFWAHRVECQQEFGHVRMQQAGRGNGEPHEIANAAFAPLGKTTMYMSRMNRQARLERVALFYTEQRALRLPGLLLRMLARACAALQESQAAAEAAHNELRRKGLSEAQIQTGLQTLSASAESPPVAMSWQADLARCQLVLHKASQMGTQARQRCSLWKDLAVASTDFKFFLAAFVAYKVHSLQEELAAKAVQYAHLQALMPRLSERSVEQTKITNALLRVANAMDSKAVALQSWVSGNYVDASLLPASVAQLKEGCALWEFKSFHRGVFPWQPAQAQLEGKSVIQLLTDLHMRVCECQRAQEEVSLVQKEKQSALRLYARQAAALTEAIAAFREAMHVSTVVHEASSVDERVQHQQNVRSAMAQEGISVALEQKLQRVQALQAHARFAFALPVGEVLPESSMHGAALPYLSGDELVLSDSDEE</sequence>
<dbReference type="PANTHER" id="PTHR33104">
    <property type="entry name" value="SI:DKEY-29D5.2"/>
    <property type="match status" value="1"/>
</dbReference>
<organism evidence="1 2">
    <name type="scientific">Coccomyxa viridis</name>
    <dbReference type="NCBI Taxonomy" id="1274662"/>
    <lineage>
        <taxon>Eukaryota</taxon>
        <taxon>Viridiplantae</taxon>
        <taxon>Chlorophyta</taxon>
        <taxon>core chlorophytes</taxon>
        <taxon>Trebouxiophyceae</taxon>
        <taxon>Trebouxiophyceae incertae sedis</taxon>
        <taxon>Coccomyxaceae</taxon>
        <taxon>Coccomyxa</taxon>
    </lineage>
</organism>
<keyword evidence="2" id="KW-1185">Reference proteome</keyword>
<accession>A0ABP1FL29</accession>
<gene>
    <name evidence="1" type="primary">g2721</name>
    <name evidence="1" type="ORF">VP750_LOCUS2334</name>
</gene>